<evidence type="ECO:0000256" key="3">
    <source>
        <dbReference type="ARBA" id="ARBA00022483"/>
    </source>
</evidence>
<evidence type="ECO:0008006" key="7">
    <source>
        <dbReference type="Google" id="ProtNLM"/>
    </source>
</evidence>
<dbReference type="InterPro" id="IPR010326">
    <property type="entry name" value="EXOC3/Sec6"/>
</dbReference>
<dbReference type="OrthoDB" id="190098at2759"/>
<comment type="similarity">
    <text evidence="1">Belongs to the SEC6 family.</text>
</comment>
<evidence type="ECO:0000313" key="5">
    <source>
        <dbReference type="EMBL" id="GHJ88015.1"/>
    </source>
</evidence>
<dbReference type="AlphaFoldDB" id="A0A8H3YFR9"/>
<accession>A0A8H3YFR9</accession>
<dbReference type="EMBL" id="BLZA01000028">
    <property type="protein sequence ID" value="GHJ88015.1"/>
    <property type="molecule type" value="Genomic_DNA"/>
</dbReference>
<dbReference type="Gene3D" id="1.10.357.50">
    <property type="match status" value="1"/>
</dbReference>
<keyword evidence="3" id="KW-0268">Exocytosis</keyword>
<dbReference type="Pfam" id="PF06046">
    <property type="entry name" value="Sec6"/>
    <property type="match status" value="1"/>
</dbReference>
<protein>
    <recommendedName>
        <fullName evidence="7">Exocyst complex component Sec6</fullName>
    </recommendedName>
</protein>
<organism evidence="5 6">
    <name type="scientific">Naganishia liquefaciens</name>
    <dbReference type="NCBI Taxonomy" id="104408"/>
    <lineage>
        <taxon>Eukaryota</taxon>
        <taxon>Fungi</taxon>
        <taxon>Dikarya</taxon>
        <taxon>Basidiomycota</taxon>
        <taxon>Agaricomycotina</taxon>
        <taxon>Tremellomycetes</taxon>
        <taxon>Filobasidiales</taxon>
        <taxon>Filobasidiaceae</taxon>
        <taxon>Naganishia</taxon>
    </lineage>
</organism>
<gene>
    <name evidence="5" type="ORF">NliqN6_4417</name>
</gene>
<sequence>MMPVAFYEPPRLHIPPKAPTPIPQPAVARAPVNLTPLPNLLRQPTDLQKLPLIRKKLIKERHALSTTLNAGVSSQLAATREGLRDLVEARDEVTRLRDRLKALDRGQGPGDTAALERIAQVSRIARQIAQTVEIVQQLREMTNTVSRVVELFARDIEVTFGPCHGLLEVHAQLMRMTGFRAEALHDARPADRVVLLEMFKPLDELNARFEEWIFSVVAEVLEWIRKGRAGVVVRVFKIVEVEGKEDEKAVALRLVRRVAGADNRRSMQAAARVIKNWRHKLLDTLSSSIAARFSDYRSTTADDVAFLDGMEQWMYGDIMVVQDELEKLVPSDYNIVEFWVKAMHKNVDASLKAIATSEPEARVLLRMHGWIKEYRTSMKQLGIPAAWLQPPLLDGKHQDLIEDYVLLIVEKIDKWTVNLMHTETQDFTTRQGQPEVDEQGLYGLNYAVIMWEMMNQQVDLAADSGQGAVLARVVGEGCKVLLGTQSHWAQLMQTEYARFTAPSAEGAPPVPVGLEDYVMALTNDMLKSADAAENMLARLEPLVSAKYSSIISASLNEAIDGYVDLAKKCVAVLVGLIFSDLRSVSKQLFTPAWYSQNLVESMIATMGDYMADYEARLNPSLRELLVQDLAMEWLALYLNALRRIPARGFKMPVARERMARDIDCATSFFQQLKPATTSIPNPDEGTGEEPSPGTDDLSILSLIHSILSASPQMIFMDYWAFATTYGPQLGFIEAILRGRDDLDKQAVAEVMEGLRRKVREENVSEPTEPTIMIKVKNPEEGLLANLKGKAAALGATTYSALRS</sequence>
<evidence type="ECO:0000313" key="6">
    <source>
        <dbReference type="Proteomes" id="UP000620104"/>
    </source>
</evidence>
<dbReference type="Proteomes" id="UP000620104">
    <property type="component" value="Unassembled WGS sequence"/>
</dbReference>
<dbReference type="Gene3D" id="1.10.357.70">
    <property type="entry name" value="Exocyst complex component Sec6, C-terminal domain"/>
    <property type="match status" value="1"/>
</dbReference>
<keyword evidence="6" id="KW-1185">Reference proteome</keyword>
<comment type="caution">
    <text evidence="5">The sequence shown here is derived from an EMBL/GenBank/DDBJ whole genome shotgun (WGS) entry which is preliminary data.</text>
</comment>
<evidence type="ECO:0000256" key="4">
    <source>
        <dbReference type="SAM" id="MobiDB-lite"/>
    </source>
</evidence>
<dbReference type="PANTHER" id="PTHR21292:SF1">
    <property type="entry name" value="EXOCYST COMPLEX COMPONENT 3"/>
    <property type="match status" value="1"/>
</dbReference>
<reference evidence="5" key="1">
    <citation type="submission" date="2020-07" db="EMBL/GenBank/DDBJ databases">
        <title>Draft Genome Sequence of a Deep-Sea Yeast, Naganishia (Cryptococcus) liquefaciens strain N6.</title>
        <authorList>
            <person name="Han Y.W."/>
            <person name="Kajitani R."/>
            <person name="Morimoto H."/>
            <person name="Parhat M."/>
            <person name="Tsubouchi H."/>
            <person name="Bakenova O."/>
            <person name="Ogata M."/>
            <person name="Argunhan B."/>
            <person name="Aoki R."/>
            <person name="Kajiwara S."/>
            <person name="Itoh T."/>
            <person name="Iwasaki H."/>
        </authorList>
    </citation>
    <scope>NUCLEOTIDE SEQUENCE</scope>
    <source>
        <strain evidence="5">N6</strain>
    </source>
</reference>
<dbReference type="GO" id="GO:0000149">
    <property type="term" value="F:SNARE binding"/>
    <property type="evidence" value="ECO:0007669"/>
    <property type="project" value="TreeGrafter"/>
</dbReference>
<dbReference type="GO" id="GO:0051601">
    <property type="term" value="P:exocyst localization"/>
    <property type="evidence" value="ECO:0007669"/>
    <property type="project" value="TreeGrafter"/>
</dbReference>
<proteinExistence type="inferred from homology"/>
<dbReference type="InterPro" id="IPR042532">
    <property type="entry name" value="EXOC3/Sec6_C"/>
</dbReference>
<keyword evidence="2" id="KW-0813">Transport</keyword>
<evidence type="ECO:0000256" key="1">
    <source>
        <dbReference type="ARBA" id="ARBA00009447"/>
    </source>
</evidence>
<dbReference type="GO" id="GO:0000145">
    <property type="term" value="C:exocyst"/>
    <property type="evidence" value="ECO:0007669"/>
    <property type="project" value="InterPro"/>
</dbReference>
<evidence type="ECO:0000256" key="2">
    <source>
        <dbReference type="ARBA" id="ARBA00022448"/>
    </source>
</evidence>
<dbReference type="FunFam" id="1.10.357.50:FF:000006">
    <property type="entry name" value="Exocyst complex component sec6"/>
    <property type="match status" value="1"/>
</dbReference>
<dbReference type="GO" id="GO:0006887">
    <property type="term" value="P:exocytosis"/>
    <property type="evidence" value="ECO:0007669"/>
    <property type="project" value="UniProtKB-KW"/>
</dbReference>
<name>A0A8H3YFR9_9TREE</name>
<feature type="region of interest" description="Disordered" evidence="4">
    <location>
        <begin position="675"/>
        <end position="694"/>
    </location>
</feature>
<dbReference type="PANTHER" id="PTHR21292">
    <property type="entry name" value="EXOCYST COMPLEX COMPONENT SEC6-RELATED"/>
    <property type="match status" value="1"/>
</dbReference>